<dbReference type="EMBL" id="BAABFL010000368">
    <property type="protein sequence ID" value="GAA4650160.1"/>
    <property type="molecule type" value="Genomic_DNA"/>
</dbReference>
<keyword evidence="4" id="KW-1185">Reference proteome</keyword>
<keyword evidence="2" id="KW-1133">Transmembrane helix</keyword>
<keyword evidence="2" id="KW-0472">Membrane</keyword>
<evidence type="ECO:0000256" key="2">
    <source>
        <dbReference type="SAM" id="Phobius"/>
    </source>
</evidence>
<feature type="transmembrane region" description="Helical" evidence="2">
    <location>
        <begin position="40"/>
        <end position="58"/>
    </location>
</feature>
<protein>
    <submittedName>
        <fullName evidence="3">Uncharacterized protein</fullName>
    </submittedName>
</protein>
<sequence>MRVDRENVCPLSEETEQKPEEECEPLNVVSQPVISSARDVVSNVIFFMGSGLSVLLYMHR</sequence>
<feature type="region of interest" description="Disordered" evidence="1">
    <location>
        <begin position="1"/>
        <end position="23"/>
    </location>
</feature>
<evidence type="ECO:0000256" key="1">
    <source>
        <dbReference type="SAM" id="MobiDB-lite"/>
    </source>
</evidence>
<keyword evidence="2" id="KW-0812">Transmembrane</keyword>
<comment type="caution">
    <text evidence="3">The sequence shown here is derived from an EMBL/GenBank/DDBJ whole genome shotgun (WGS) entry which is preliminary data.</text>
</comment>
<organism evidence="3 4">
    <name type="scientific">Kistimonas scapharcae</name>
    <dbReference type="NCBI Taxonomy" id="1036133"/>
    <lineage>
        <taxon>Bacteria</taxon>
        <taxon>Pseudomonadati</taxon>
        <taxon>Pseudomonadota</taxon>
        <taxon>Gammaproteobacteria</taxon>
        <taxon>Oceanospirillales</taxon>
        <taxon>Endozoicomonadaceae</taxon>
        <taxon>Kistimonas</taxon>
    </lineage>
</organism>
<evidence type="ECO:0000313" key="4">
    <source>
        <dbReference type="Proteomes" id="UP001500604"/>
    </source>
</evidence>
<proteinExistence type="predicted"/>
<gene>
    <name evidence="3" type="ORF">GCM10023116_24430</name>
</gene>
<accession>A0ABP8V248</accession>
<reference evidence="4" key="1">
    <citation type="journal article" date="2019" name="Int. J. Syst. Evol. Microbiol.">
        <title>The Global Catalogue of Microorganisms (GCM) 10K type strain sequencing project: providing services to taxonomists for standard genome sequencing and annotation.</title>
        <authorList>
            <consortium name="The Broad Institute Genomics Platform"/>
            <consortium name="The Broad Institute Genome Sequencing Center for Infectious Disease"/>
            <person name="Wu L."/>
            <person name="Ma J."/>
        </authorList>
    </citation>
    <scope>NUCLEOTIDE SEQUENCE [LARGE SCALE GENOMIC DNA]</scope>
    <source>
        <strain evidence="4">JCM 17805</strain>
    </source>
</reference>
<dbReference type="Proteomes" id="UP001500604">
    <property type="component" value="Unassembled WGS sequence"/>
</dbReference>
<name>A0ABP8V248_9GAMM</name>
<evidence type="ECO:0000313" key="3">
    <source>
        <dbReference type="EMBL" id="GAA4650160.1"/>
    </source>
</evidence>